<protein>
    <submittedName>
        <fullName evidence="1">Uncharacterized protein</fullName>
    </submittedName>
</protein>
<dbReference type="Proteomes" id="UP000183471">
    <property type="component" value="Unassembled WGS sequence"/>
</dbReference>
<reference evidence="1 2" key="1">
    <citation type="submission" date="2016-10" db="EMBL/GenBank/DDBJ databases">
        <authorList>
            <person name="Varghese N."/>
            <person name="Submissions S."/>
        </authorList>
    </citation>
    <scope>NUCLEOTIDE SEQUENCE [LARGE SCALE GENOMIC DNA]</scope>
    <source>
        <strain evidence="1 2">Nl1</strain>
    </source>
</reference>
<evidence type="ECO:0000313" key="1">
    <source>
        <dbReference type="EMBL" id="SDQ65899.1"/>
    </source>
</evidence>
<gene>
    <name evidence="1" type="ORF">SAMN05216402_1735</name>
</gene>
<evidence type="ECO:0000313" key="2">
    <source>
        <dbReference type="Proteomes" id="UP000183471"/>
    </source>
</evidence>
<dbReference type="EMBL" id="FNKY01000001">
    <property type="protein sequence ID" value="SDQ65899.1"/>
    <property type="molecule type" value="Genomic_DNA"/>
</dbReference>
<sequence>MGPGQLLVAIELAEIDPPHETKVTLIVSGLLISGFITSENEYLMHLANARYLDDPLEKDQDLSDPIFIHLRDAKCYQPHENPALQRSAGYLRLPLTAVTGFLFGNELG</sequence>
<accession>A0ABY0TDC0</accession>
<name>A0ABY0TDC0_9PROT</name>
<comment type="caution">
    <text evidence="1">The sequence shown here is derived from an EMBL/GenBank/DDBJ whole genome shotgun (WGS) entry which is preliminary data.</text>
</comment>
<proteinExistence type="predicted"/>
<organism evidence="1 2">
    <name type="scientific">Nitrosospira multiformis</name>
    <dbReference type="NCBI Taxonomy" id="1231"/>
    <lineage>
        <taxon>Bacteria</taxon>
        <taxon>Pseudomonadati</taxon>
        <taxon>Pseudomonadota</taxon>
        <taxon>Betaproteobacteria</taxon>
        <taxon>Nitrosomonadales</taxon>
        <taxon>Nitrosomonadaceae</taxon>
        <taxon>Nitrosospira</taxon>
    </lineage>
</organism>
<dbReference type="RefSeq" id="WP_074631947.1">
    <property type="nucleotide sequence ID" value="NZ_FNKY01000001.1"/>
</dbReference>
<keyword evidence="2" id="KW-1185">Reference proteome</keyword>